<evidence type="ECO:0000313" key="1">
    <source>
        <dbReference type="EMBL" id="UVI33316.1"/>
    </source>
</evidence>
<dbReference type="EMBL" id="CP091430">
    <property type="protein sequence ID" value="UVI33316.1"/>
    <property type="molecule type" value="Genomic_DNA"/>
</dbReference>
<evidence type="ECO:0000313" key="2">
    <source>
        <dbReference type="Proteomes" id="UP001057877"/>
    </source>
</evidence>
<accession>A0ABY5SH94</accession>
<dbReference type="RefSeq" id="WP_258389370.1">
    <property type="nucleotide sequence ID" value="NZ_CP091430.1"/>
</dbReference>
<reference evidence="1" key="1">
    <citation type="submission" date="2022-01" db="EMBL/GenBank/DDBJ databases">
        <title>Paenibacillus spongiae sp. nov., isolated from marine sponge.</title>
        <authorList>
            <person name="Li Z."/>
            <person name="Zhang M."/>
        </authorList>
    </citation>
    <scope>NUCLEOTIDE SEQUENCE</scope>
    <source>
        <strain evidence="1">PHS-Z3</strain>
    </source>
</reference>
<organism evidence="1 2">
    <name type="scientific">Paenibacillus spongiae</name>
    <dbReference type="NCBI Taxonomy" id="2909671"/>
    <lineage>
        <taxon>Bacteria</taxon>
        <taxon>Bacillati</taxon>
        <taxon>Bacillota</taxon>
        <taxon>Bacilli</taxon>
        <taxon>Bacillales</taxon>
        <taxon>Paenibacillaceae</taxon>
        <taxon>Paenibacillus</taxon>
    </lineage>
</organism>
<protein>
    <recommendedName>
        <fullName evidence="3">GyrI-like small molecule binding domain-containing protein</fullName>
    </recommendedName>
</protein>
<sequence length="90" mass="10318">MTLFYFMAADRELQTGSFGLKKTVMTVMHYVTHVNPAAKNRPPMQFLLEKYPEGEELMEVYKTEEDAAGLYITGPIPNTWLLQRENSISS</sequence>
<gene>
    <name evidence="1" type="ORF">L1F29_16365</name>
</gene>
<keyword evidence="2" id="KW-1185">Reference proteome</keyword>
<proteinExistence type="predicted"/>
<name>A0ABY5SH94_9BACL</name>
<evidence type="ECO:0008006" key="3">
    <source>
        <dbReference type="Google" id="ProtNLM"/>
    </source>
</evidence>
<dbReference type="Proteomes" id="UP001057877">
    <property type="component" value="Chromosome"/>
</dbReference>